<evidence type="ECO:0000259" key="9">
    <source>
        <dbReference type="Pfam" id="PF07732"/>
    </source>
</evidence>
<dbReference type="Pfam" id="PF00394">
    <property type="entry name" value="Cu-oxidase"/>
    <property type="match status" value="1"/>
</dbReference>
<feature type="signal peptide" evidence="6">
    <location>
        <begin position="1"/>
        <end position="18"/>
    </location>
</feature>
<dbReference type="PANTHER" id="PTHR11709">
    <property type="entry name" value="MULTI-COPPER OXIDASE"/>
    <property type="match status" value="1"/>
</dbReference>
<feature type="region of interest" description="Disordered" evidence="5">
    <location>
        <begin position="662"/>
        <end position="684"/>
    </location>
</feature>
<feature type="domain" description="Plastocyanin-like" evidence="8">
    <location>
        <begin position="519"/>
        <end position="659"/>
    </location>
</feature>
<dbReference type="WBParaSite" id="L893_g30989.t1">
    <property type="protein sequence ID" value="L893_g30989.t1"/>
    <property type="gene ID" value="L893_g30989"/>
</dbReference>
<dbReference type="InterPro" id="IPR045087">
    <property type="entry name" value="Cu-oxidase_fam"/>
</dbReference>
<keyword evidence="2" id="KW-0479">Metal-binding</keyword>
<keyword evidence="3" id="KW-0560">Oxidoreductase</keyword>
<evidence type="ECO:0000256" key="1">
    <source>
        <dbReference type="ARBA" id="ARBA00010609"/>
    </source>
</evidence>
<keyword evidence="4" id="KW-0186">Copper</keyword>
<dbReference type="Proteomes" id="UP000095287">
    <property type="component" value="Unplaced"/>
</dbReference>
<evidence type="ECO:0000256" key="3">
    <source>
        <dbReference type="ARBA" id="ARBA00023002"/>
    </source>
</evidence>
<evidence type="ECO:0000256" key="2">
    <source>
        <dbReference type="ARBA" id="ARBA00022723"/>
    </source>
</evidence>
<reference evidence="11" key="1">
    <citation type="submission" date="2016-11" db="UniProtKB">
        <authorList>
            <consortium name="WormBaseParasite"/>
        </authorList>
    </citation>
    <scope>IDENTIFICATION</scope>
</reference>
<evidence type="ECO:0000256" key="5">
    <source>
        <dbReference type="SAM" id="MobiDB-lite"/>
    </source>
</evidence>
<feature type="domain" description="Plastocyanin-like" evidence="7">
    <location>
        <begin position="267"/>
        <end position="370"/>
    </location>
</feature>
<organism evidence="10 11">
    <name type="scientific">Steinernema glaseri</name>
    <dbReference type="NCBI Taxonomy" id="37863"/>
    <lineage>
        <taxon>Eukaryota</taxon>
        <taxon>Metazoa</taxon>
        <taxon>Ecdysozoa</taxon>
        <taxon>Nematoda</taxon>
        <taxon>Chromadorea</taxon>
        <taxon>Rhabditida</taxon>
        <taxon>Tylenchina</taxon>
        <taxon>Panagrolaimomorpha</taxon>
        <taxon>Strongyloidoidea</taxon>
        <taxon>Steinernematidae</taxon>
        <taxon>Steinernema</taxon>
    </lineage>
</organism>
<feature type="domain" description="Plastocyanin-like" evidence="9">
    <location>
        <begin position="97"/>
        <end position="204"/>
    </location>
</feature>
<evidence type="ECO:0000259" key="7">
    <source>
        <dbReference type="Pfam" id="PF00394"/>
    </source>
</evidence>
<keyword evidence="10" id="KW-1185">Reference proteome</keyword>
<feature type="chain" id="PRO_5009314036" evidence="6">
    <location>
        <begin position="19"/>
        <end position="684"/>
    </location>
</feature>
<accession>A0A1I7ZXU8</accession>
<evidence type="ECO:0000259" key="8">
    <source>
        <dbReference type="Pfam" id="PF07731"/>
    </source>
</evidence>
<dbReference type="GO" id="GO:0005886">
    <property type="term" value="C:plasma membrane"/>
    <property type="evidence" value="ECO:0007669"/>
    <property type="project" value="TreeGrafter"/>
</dbReference>
<dbReference type="InterPro" id="IPR008972">
    <property type="entry name" value="Cupredoxin"/>
</dbReference>
<dbReference type="PROSITE" id="PS00080">
    <property type="entry name" value="MULTICOPPER_OXIDASE2"/>
    <property type="match status" value="1"/>
</dbReference>
<dbReference type="SUPFAM" id="SSF49503">
    <property type="entry name" value="Cupredoxins"/>
    <property type="match status" value="3"/>
</dbReference>
<keyword evidence="6" id="KW-0732">Signal</keyword>
<dbReference type="PANTHER" id="PTHR11709:SF394">
    <property type="entry name" value="FI03373P-RELATED"/>
    <property type="match status" value="1"/>
</dbReference>
<evidence type="ECO:0000256" key="4">
    <source>
        <dbReference type="ARBA" id="ARBA00023008"/>
    </source>
</evidence>
<dbReference type="CDD" id="cd13905">
    <property type="entry name" value="CuRO_3_tcLLC2_insect_like"/>
    <property type="match status" value="1"/>
</dbReference>
<proteinExistence type="inferred from homology"/>
<dbReference type="GO" id="GO:0016491">
    <property type="term" value="F:oxidoreductase activity"/>
    <property type="evidence" value="ECO:0007669"/>
    <property type="project" value="UniProtKB-KW"/>
</dbReference>
<dbReference type="Pfam" id="PF07732">
    <property type="entry name" value="Cu-oxidase_3"/>
    <property type="match status" value="1"/>
</dbReference>
<protein>
    <submittedName>
        <fullName evidence="11">Plastocyanin-like domain-containing protein</fullName>
    </submittedName>
</protein>
<dbReference type="Gene3D" id="2.60.40.420">
    <property type="entry name" value="Cupredoxins - blue copper proteins"/>
    <property type="match status" value="3"/>
</dbReference>
<sequence length="684" mass="78167">MGRLPCLLLLCLTTSTFGWEKYARSLELTKPNKDGVYEVQMTLSKKLSMHVRDGSRRRIVDYEPDTKGWFIRDSDELTSCRKRAPINESQLADLVQRDGLHKRIILVSGRSPGNTIVVPLGAEVLIRVKNSQPLEKTSLHVHGVNKHNMWYTDGAPYIQQCPIDSSMSYSYRFIADTAGTHWYHGHAAYDRTNGFLGGFIVKHPDLQKYDRDYVAIIQDIPVTSTERDYYTTFEWLGKFGYGYDNNEKCLSCKRVYDGTYIEGCFPIQALTINEKGWHSQKDILARPSRLPLETFQIRSGEKVRLRFINSNNFNAVMVSVEGHKMTVVAADGSPVKPITVDKFMFLSAERYDVVIEGKQNPGKKVYRIIVENIDVYNYDMTYSRPLVGLANLEYADSHLEETDEVDFAHSSCTLKNKCTVLNCPFGQFGRKYPYTCIPAVDLESAEPIEDREVVEAKNFTEGYEEYFYSMVSENGHPFRYPSSMPHYNTHRLNEVTKVCDHNCPLTTENPRDPKCGCYYGYNFTMNTIVQLTMYNMFRPHEILNDTSHAMHLHGFHFYVMKMGFPSYDENGIINATNTDILCNDETWPCNALPWTDKSWMDGNVQGMAKNPSLRDTITIPPGGYTVIRFRASNPGWWLAHCHTMFHSMAGLGFAFRVGEPHEIPSPPEDFPHGCGNYEAPPLTK</sequence>
<dbReference type="InterPro" id="IPR001117">
    <property type="entry name" value="Cu-oxidase_2nd"/>
</dbReference>
<dbReference type="GO" id="GO:0006826">
    <property type="term" value="P:iron ion transport"/>
    <property type="evidence" value="ECO:0007669"/>
    <property type="project" value="TreeGrafter"/>
</dbReference>
<dbReference type="AlphaFoldDB" id="A0A1I7ZXU8"/>
<dbReference type="GO" id="GO:0005507">
    <property type="term" value="F:copper ion binding"/>
    <property type="evidence" value="ECO:0007669"/>
    <property type="project" value="InterPro"/>
</dbReference>
<evidence type="ECO:0000256" key="6">
    <source>
        <dbReference type="SAM" id="SignalP"/>
    </source>
</evidence>
<name>A0A1I7ZXU8_9BILA</name>
<dbReference type="Pfam" id="PF07731">
    <property type="entry name" value="Cu-oxidase_2"/>
    <property type="match status" value="1"/>
</dbReference>
<evidence type="ECO:0000313" key="11">
    <source>
        <dbReference type="WBParaSite" id="L893_g30989.t1"/>
    </source>
</evidence>
<dbReference type="InterPro" id="IPR002355">
    <property type="entry name" value="Cu_oxidase_Cu_BS"/>
</dbReference>
<dbReference type="InterPro" id="IPR011707">
    <property type="entry name" value="Cu-oxidase-like_N"/>
</dbReference>
<comment type="similarity">
    <text evidence="1">Belongs to the multicopper oxidase family.</text>
</comment>
<evidence type="ECO:0000313" key="10">
    <source>
        <dbReference type="Proteomes" id="UP000095287"/>
    </source>
</evidence>
<dbReference type="InterPro" id="IPR011706">
    <property type="entry name" value="Cu-oxidase_C"/>
</dbReference>